<keyword evidence="4" id="KW-1185">Reference proteome</keyword>
<dbReference type="RefSeq" id="WP_127933241.1">
    <property type="nucleotide sequence ID" value="NZ_SAUN01000001.1"/>
</dbReference>
<dbReference type="InterPro" id="IPR013762">
    <property type="entry name" value="Integrase-like_cat_sf"/>
</dbReference>
<dbReference type="GO" id="GO:0006310">
    <property type="term" value="P:DNA recombination"/>
    <property type="evidence" value="ECO:0007669"/>
    <property type="project" value="UniProtKB-KW"/>
</dbReference>
<dbReference type="InterPro" id="IPR011010">
    <property type="entry name" value="DNA_brk_join_enz"/>
</dbReference>
<dbReference type="GO" id="GO:0003677">
    <property type="term" value="F:DNA binding"/>
    <property type="evidence" value="ECO:0007669"/>
    <property type="project" value="InterPro"/>
</dbReference>
<reference evidence="3 4" key="1">
    <citation type="submission" date="2019-01" db="EMBL/GenBank/DDBJ databases">
        <title>Sequencing the genomes of 1000 actinobacteria strains.</title>
        <authorList>
            <person name="Klenk H.-P."/>
        </authorList>
    </citation>
    <scope>NUCLEOTIDE SEQUENCE [LARGE SCALE GENOMIC DNA]</scope>
    <source>
        <strain evidence="3 4">DSM 43925</strain>
    </source>
</reference>
<dbReference type="Gene3D" id="1.10.443.10">
    <property type="entry name" value="Intergrase catalytic core"/>
    <property type="match status" value="1"/>
</dbReference>
<protein>
    <recommendedName>
        <fullName evidence="2">Tyr recombinase domain-containing protein</fullName>
    </recommendedName>
</protein>
<dbReference type="GO" id="GO:0015074">
    <property type="term" value="P:DNA integration"/>
    <property type="evidence" value="ECO:0007669"/>
    <property type="project" value="InterPro"/>
</dbReference>
<evidence type="ECO:0000313" key="4">
    <source>
        <dbReference type="Proteomes" id="UP000284824"/>
    </source>
</evidence>
<dbReference type="EMBL" id="SAUN01000001">
    <property type="protein sequence ID" value="RVX40931.1"/>
    <property type="molecule type" value="Genomic_DNA"/>
</dbReference>
<dbReference type="SUPFAM" id="SSF56349">
    <property type="entry name" value="DNA breaking-rejoining enzymes"/>
    <property type="match status" value="1"/>
</dbReference>
<proteinExistence type="predicted"/>
<gene>
    <name evidence="3" type="ORF">EDD27_3378</name>
</gene>
<accession>A0A438M5J8</accession>
<keyword evidence="1" id="KW-0233">DNA recombination</keyword>
<comment type="caution">
    <text evidence="3">The sequence shown here is derived from an EMBL/GenBank/DDBJ whole genome shotgun (WGS) entry which is preliminary data.</text>
</comment>
<dbReference type="Proteomes" id="UP000284824">
    <property type="component" value="Unassembled WGS sequence"/>
</dbReference>
<evidence type="ECO:0000259" key="2">
    <source>
        <dbReference type="PROSITE" id="PS51898"/>
    </source>
</evidence>
<feature type="domain" description="Tyr recombinase" evidence="2">
    <location>
        <begin position="407"/>
        <end position="579"/>
    </location>
</feature>
<evidence type="ECO:0000256" key="1">
    <source>
        <dbReference type="ARBA" id="ARBA00023172"/>
    </source>
</evidence>
<dbReference type="PROSITE" id="PS51898">
    <property type="entry name" value="TYR_RECOMBINASE"/>
    <property type="match status" value="1"/>
</dbReference>
<dbReference type="InterPro" id="IPR002104">
    <property type="entry name" value="Integrase_catalytic"/>
</dbReference>
<organism evidence="3 4">
    <name type="scientific">Nonomuraea polychroma</name>
    <dbReference type="NCBI Taxonomy" id="46176"/>
    <lineage>
        <taxon>Bacteria</taxon>
        <taxon>Bacillati</taxon>
        <taxon>Actinomycetota</taxon>
        <taxon>Actinomycetes</taxon>
        <taxon>Streptosporangiales</taxon>
        <taxon>Streptosporangiaceae</taxon>
        <taxon>Nonomuraea</taxon>
    </lineage>
</organism>
<evidence type="ECO:0000313" key="3">
    <source>
        <dbReference type="EMBL" id="RVX40931.1"/>
    </source>
</evidence>
<dbReference type="AlphaFoldDB" id="A0A438M5J8"/>
<name>A0A438M5J8_9ACTN</name>
<dbReference type="OrthoDB" id="3216692at2"/>
<sequence length="579" mass="65167">MLRLVLAVREADGDDKLPEETLDDLPRFRNAVADVLRHASLTGAGILRPRHRPRPVVLHKPQRSCRSCDCCGFRRTCEGCGNWNKQNHPIGTCTRCRRADVPLADGLCRACCLHIDQHGPAARAESWTQLWLGGDLAPRLAMRTGTLGYVAPHQKARARAVTRRPPPPPLSRHLLNPGQGVLFDVRRDWGCFAKRALDQLPSLTADAQTLLEDFRRHSAERGLDEQVNRIAARSLRILLAWLGMDAPIHEADIWSLPADRPGTSARHILAFLQQRGLAIPDPDREIDIHQRTIQQRLAELPAGIADELHAWVRVLRGEGRRQHRAMSFETIRKYLGYLAPVLTGWAGKVASLREITRDDVHAVLKQRPGQPGLDLATALRSLFQVLKQERLIFRDPTRSITMTAVVRLPIPIPTDRLRGLIDHADGPMAKLVVALVAIHGLGRNETTGLLLDDLDLQNGTLLVRRDLARHTVYLDDLTHTLAIAWLRERRRRWPRSTNRHLLLSQQTAVMDTPVSNMVMNEIFRPLGIGPSKLRQDRILDEAKHTADPVHLMRVFGISAATAMKYVYAAHPERRSTLPR</sequence>